<evidence type="ECO:0000256" key="3">
    <source>
        <dbReference type="ARBA" id="ARBA00022448"/>
    </source>
</evidence>
<organism evidence="10 11">
    <name type="scientific">Blepharisma stoltei</name>
    <dbReference type="NCBI Taxonomy" id="1481888"/>
    <lineage>
        <taxon>Eukaryota</taxon>
        <taxon>Sar</taxon>
        <taxon>Alveolata</taxon>
        <taxon>Ciliophora</taxon>
        <taxon>Postciliodesmatophora</taxon>
        <taxon>Heterotrichea</taxon>
        <taxon>Heterotrichida</taxon>
        <taxon>Blepharismidae</taxon>
        <taxon>Blepharisma</taxon>
    </lineage>
</organism>
<keyword evidence="5" id="KW-0999">Mitochondrion inner membrane</keyword>
<dbReference type="InterPro" id="IPR036811">
    <property type="entry name" value="Ubol_cytC_Rdtase_hinge_dom_sf"/>
</dbReference>
<keyword evidence="7" id="KW-0496">Mitochondrion</keyword>
<evidence type="ECO:0000256" key="7">
    <source>
        <dbReference type="ARBA" id="ARBA00023128"/>
    </source>
</evidence>
<sequence>MHEDHGKYFSFGRHSYTDYHGDMNDPTGLIEYPNSSFHPRFLSARKSGLERGIDPKEKWMAYCKPSCTKEEAMVKRCEEALKLLKVGDKSCIYRYREWVECVENCVQPKIFYHLSGASRKGPIDWLKGHGLTGLH</sequence>
<name>A0AAU9K946_9CILI</name>
<dbReference type="GO" id="GO:0005743">
    <property type="term" value="C:mitochondrial inner membrane"/>
    <property type="evidence" value="ECO:0007669"/>
    <property type="project" value="UniProtKB-SubCell"/>
</dbReference>
<keyword evidence="8" id="KW-0472">Membrane</keyword>
<comment type="similarity">
    <text evidence="2">Belongs to the UQCRH/QCR6 family.</text>
</comment>
<evidence type="ECO:0000256" key="1">
    <source>
        <dbReference type="ARBA" id="ARBA00004273"/>
    </source>
</evidence>
<keyword evidence="6" id="KW-0249">Electron transport</keyword>
<gene>
    <name evidence="10" type="ORF">BSTOLATCC_MIC51062</name>
</gene>
<dbReference type="AlphaFoldDB" id="A0AAU9K946"/>
<keyword evidence="11" id="KW-1185">Reference proteome</keyword>
<comment type="subcellular location">
    <subcellularLocation>
        <location evidence="1">Mitochondrion inner membrane</location>
    </subcellularLocation>
</comment>
<dbReference type="Pfam" id="PF02320">
    <property type="entry name" value="UCR_hinge"/>
    <property type="match status" value="1"/>
</dbReference>
<keyword evidence="4" id="KW-0679">Respiratory chain</keyword>
<evidence type="ECO:0000256" key="5">
    <source>
        <dbReference type="ARBA" id="ARBA00022792"/>
    </source>
</evidence>
<comment type="caution">
    <text evidence="10">The sequence shown here is derived from an EMBL/GenBank/DDBJ whole genome shotgun (WGS) entry which is preliminary data.</text>
</comment>
<reference evidence="10" key="1">
    <citation type="submission" date="2021-09" db="EMBL/GenBank/DDBJ databases">
        <authorList>
            <consortium name="AG Swart"/>
            <person name="Singh M."/>
            <person name="Singh A."/>
            <person name="Seah K."/>
            <person name="Emmerich C."/>
        </authorList>
    </citation>
    <scope>NUCLEOTIDE SEQUENCE</scope>
    <source>
        <strain evidence="10">ATCC30299</strain>
    </source>
</reference>
<keyword evidence="3" id="KW-0813">Transport</keyword>
<evidence type="ECO:0000256" key="2">
    <source>
        <dbReference type="ARBA" id="ARBA00006498"/>
    </source>
</evidence>
<dbReference type="InterPro" id="IPR023184">
    <property type="entry name" value="Ubol_cytC_Rdtase_hinge_dom"/>
</dbReference>
<dbReference type="SUPFAM" id="SSF81531">
    <property type="entry name" value="Non-heme 11 kDa protein of cytochrome bc1 complex (Ubiquinol-cytochrome c reductase)"/>
    <property type="match status" value="1"/>
</dbReference>
<accession>A0AAU9K946</accession>
<evidence type="ECO:0000256" key="8">
    <source>
        <dbReference type="ARBA" id="ARBA00023136"/>
    </source>
</evidence>
<dbReference type="Gene3D" id="1.10.287.20">
    <property type="entry name" value="Ubiquinol-cytochrome C reductase hinge domain"/>
    <property type="match status" value="1"/>
</dbReference>
<proteinExistence type="inferred from homology"/>
<evidence type="ECO:0000313" key="10">
    <source>
        <dbReference type="EMBL" id="CAG9330474.1"/>
    </source>
</evidence>
<evidence type="ECO:0000256" key="4">
    <source>
        <dbReference type="ARBA" id="ARBA00022660"/>
    </source>
</evidence>
<dbReference type="EMBL" id="CAJZBQ010000051">
    <property type="protein sequence ID" value="CAG9330474.1"/>
    <property type="molecule type" value="Genomic_DNA"/>
</dbReference>
<evidence type="ECO:0000313" key="11">
    <source>
        <dbReference type="Proteomes" id="UP001162131"/>
    </source>
</evidence>
<evidence type="ECO:0000259" key="9">
    <source>
        <dbReference type="Pfam" id="PF02320"/>
    </source>
</evidence>
<protein>
    <recommendedName>
        <fullName evidence="9">Ubiquinol-cytochrome C reductase hinge domain-containing protein</fullName>
    </recommendedName>
</protein>
<feature type="domain" description="Ubiquinol-cytochrome C reductase hinge" evidence="9">
    <location>
        <begin position="54"/>
        <end position="114"/>
    </location>
</feature>
<evidence type="ECO:0000256" key="6">
    <source>
        <dbReference type="ARBA" id="ARBA00022982"/>
    </source>
</evidence>
<dbReference type="Proteomes" id="UP001162131">
    <property type="component" value="Unassembled WGS sequence"/>
</dbReference>